<sequence>VSIAPEPTLSWYRNDALMDESDKYHIVKENLGTCHFEVHKLEFVDQVSIHEILVKLDTMLVTVERMCVCVLSRRLGSVPTGSVGSSFKL</sequence>
<evidence type="ECO:0000313" key="1">
    <source>
        <dbReference type="EMBL" id="EFZ17297.1"/>
    </source>
</evidence>
<accession>E9IQ59</accession>
<feature type="non-terminal residue" evidence="1">
    <location>
        <position position="89"/>
    </location>
</feature>
<dbReference type="EMBL" id="GL764660">
    <property type="protein sequence ID" value="EFZ17297.1"/>
    <property type="molecule type" value="Genomic_DNA"/>
</dbReference>
<proteinExistence type="predicted"/>
<protein>
    <recommendedName>
        <fullName evidence="2">Ig-like domain-containing protein</fullName>
    </recommendedName>
</protein>
<reference evidence="1" key="1">
    <citation type="journal article" date="2011" name="Proc. Natl. Acad. Sci. U.S.A.">
        <title>The genome of the fire ant Solenopsis invicta.</title>
        <authorList>
            <person name="Wurm Y."/>
            <person name="Wang J."/>
            <person name="Riba-Grognuz O."/>
            <person name="Corona M."/>
            <person name="Nygaard S."/>
            <person name="Hunt B.G."/>
            <person name="Ingram K.K."/>
            <person name="Falquet L."/>
            <person name="Nipitwattanaphon M."/>
            <person name="Gotzek D."/>
            <person name="Dijkstra M.B."/>
            <person name="Oettler J."/>
            <person name="Comtesse F."/>
            <person name="Shih C.J."/>
            <person name="Wu W.J."/>
            <person name="Yang C.C."/>
            <person name="Thomas J."/>
            <person name="Beaudoing E."/>
            <person name="Pradervand S."/>
            <person name="Flegel V."/>
            <person name="Cook E.D."/>
            <person name="Fabbretti R."/>
            <person name="Stockinger H."/>
            <person name="Long L."/>
            <person name="Farmerie W.G."/>
            <person name="Oakey J."/>
            <person name="Boomsma J.J."/>
            <person name="Pamilo P."/>
            <person name="Yi S.V."/>
            <person name="Heinze J."/>
            <person name="Goodisman M.A."/>
            <person name="Farinelli L."/>
            <person name="Harshman K."/>
            <person name="Hulo N."/>
            <person name="Cerutti L."/>
            <person name="Xenarios I."/>
            <person name="Shoemaker D."/>
            <person name="Keller L."/>
        </authorList>
    </citation>
    <scope>NUCLEOTIDE SEQUENCE [LARGE SCALE GENOMIC DNA]</scope>
</reference>
<evidence type="ECO:0008006" key="2">
    <source>
        <dbReference type="Google" id="ProtNLM"/>
    </source>
</evidence>
<name>E9IQ59_SOLIN</name>
<organism>
    <name type="scientific">Solenopsis invicta</name>
    <name type="common">Red imported fire ant</name>
    <name type="synonym">Solenopsis wagneri</name>
    <dbReference type="NCBI Taxonomy" id="13686"/>
    <lineage>
        <taxon>Eukaryota</taxon>
        <taxon>Metazoa</taxon>
        <taxon>Ecdysozoa</taxon>
        <taxon>Arthropoda</taxon>
        <taxon>Hexapoda</taxon>
        <taxon>Insecta</taxon>
        <taxon>Pterygota</taxon>
        <taxon>Neoptera</taxon>
        <taxon>Endopterygota</taxon>
        <taxon>Hymenoptera</taxon>
        <taxon>Apocrita</taxon>
        <taxon>Aculeata</taxon>
        <taxon>Formicoidea</taxon>
        <taxon>Formicidae</taxon>
        <taxon>Myrmicinae</taxon>
        <taxon>Solenopsis</taxon>
    </lineage>
</organism>
<feature type="non-terminal residue" evidence="1">
    <location>
        <position position="1"/>
    </location>
</feature>
<dbReference type="AlphaFoldDB" id="E9IQ59"/>
<dbReference type="HOGENOM" id="CLU_2461176_0_0_1"/>
<gene>
    <name evidence="1" type="ORF">SINV_15386</name>
</gene>